<protein>
    <submittedName>
        <fullName evidence="1">Uncharacterized protein</fullName>
    </submittedName>
</protein>
<organism evidence="1 2">
    <name type="scientific">Puccinia striiformis f. sp. tritici</name>
    <dbReference type="NCBI Taxonomy" id="168172"/>
    <lineage>
        <taxon>Eukaryota</taxon>
        <taxon>Fungi</taxon>
        <taxon>Dikarya</taxon>
        <taxon>Basidiomycota</taxon>
        <taxon>Pucciniomycotina</taxon>
        <taxon>Pucciniomycetes</taxon>
        <taxon>Pucciniales</taxon>
        <taxon>Pucciniaceae</taxon>
        <taxon>Puccinia</taxon>
    </lineage>
</organism>
<sequence length="73" mass="8004">MSLSKLLMANPYSSVTVFDAEESSRTVPADNLAFQDFSQNLQSDNSRQPPQGSVRGNVYNPDAELQQRIASSP</sequence>
<comment type="caution">
    <text evidence="1">The sequence shown here is derived from an EMBL/GenBank/DDBJ whole genome shotgun (WGS) entry which is preliminary data.</text>
</comment>
<proteinExistence type="predicted"/>
<accession>A0ACC0E9Q8</accession>
<keyword evidence="2" id="KW-1185">Reference proteome</keyword>
<evidence type="ECO:0000313" key="2">
    <source>
        <dbReference type="Proteomes" id="UP001060170"/>
    </source>
</evidence>
<reference evidence="2" key="1">
    <citation type="journal article" date="2018" name="BMC Genomics">
        <title>Genomic insights into host adaptation between the wheat stripe rust pathogen (Puccinia striiformis f. sp. tritici) and the barley stripe rust pathogen (Puccinia striiformis f. sp. hordei).</title>
        <authorList>
            <person name="Xia C."/>
            <person name="Wang M."/>
            <person name="Yin C."/>
            <person name="Cornejo O.E."/>
            <person name="Hulbert S.H."/>
            <person name="Chen X."/>
        </authorList>
    </citation>
    <scope>NUCLEOTIDE SEQUENCE [LARGE SCALE GENOMIC DNA]</scope>
    <source>
        <strain evidence="2">93-210</strain>
    </source>
</reference>
<dbReference type="EMBL" id="CM045872">
    <property type="protein sequence ID" value="KAI7949305.1"/>
    <property type="molecule type" value="Genomic_DNA"/>
</dbReference>
<gene>
    <name evidence="1" type="ORF">MJO28_008126</name>
</gene>
<name>A0ACC0E9Q8_9BASI</name>
<evidence type="ECO:0000313" key="1">
    <source>
        <dbReference type="EMBL" id="KAI7949305.1"/>
    </source>
</evidence>
<reference evidence="1 2" key="3">
    <citation type="journal article" date="2022" name="Microbiol. Spectr.">
        <title>Folding features and dynamics of 3D genome architecture in plant fungal pathogens.</title>
        <authorList>
            <person name="Xia C."/>
        </authorList>
    </citation>
    <scope>NUCLEOTIDE SEQUENCE [LARGE SCALE GENOMIC DNA]</scope>
    <source>
        <strain evidence="1 2">93-210</strain>
    </source>
</reference>
<reference evidence="2" key="2">
    <citation type="journal article" date="2018" name="Mol. Plant Microbe Interact.">
        <title>Genome sequence resources for the wheat stripe rust pathogen (Puccinia striiformis f. sp. tritici) and the barley stripe rust pathogen (Puccinia striiformis f. sp. hordei).</title>
        <authorList>
            <person name="Xia C."/>
            <person name="Wang M."/>
            <person name="Yin C."/>
            <person name="Cornejo O.E."/>
            <person name="Hulbert S.H."/>
            <person name="Chen X."/>
        </authorList>
    </citation>
    <scope>NUCLEOTIDE SEQUENCE [LARGE SCALE GENOMIC DNA]</scope>
    <source>
        <strain evidence="2">93-210</strain>
    </source>
</reference>
<dbReference type="Proteomes" id="UP001060170">
    <property type="component" value="Chromosome 8"/>
</dbReference>